<comment type="function">
    <text evidence="13">Involved in unsaturated fatty acids biosynthesis. Catalyzes the dehydration of short chain beta-hydroxyacyl-ACPs and long chain saturated and unsaturated beta-hydroxyacyl-ACPs.</text>
</comment>
<dbReference type="GO" id="GO:0103117">
    <property type="term" value="F:UDP-3-O-acyl-N-acetylglucosamine deacetylase activity"/>
    <property type="evidence" value="ECO:0007669"/>
    <property type="project" value="UniProtKB-EC"/>
</dbReference>
<dbReference type="Pfam" id="PF07977">
    <property type="entry name" value="FabA"/>
    <property type="match status" value="1"/>
</dbReference>
<evidence type="ECO:0000256" key="13">
    <source>
        <dbReference type="ARBA" id="ARBA00025049"/>
    </source>
</evidence>
<dbReference type="InterPro" id="IPR013114">
    <property type="entry name" value="FabA_FabZ"/>
</dbReference>
<dbReference type="GO" id="GO:0006633">
    <property type="term" value="P:fatty acid biosynthetic process"/>
    <property type="evidence" value="ECO:0007669"/>
    <property type="project" value="InterPro"/>
</dbReference>
<evidence type="ECO:0000256" key="4">
    <source>
        <dbReference type="ARBA" id="ARBA00022490"/>
    </source>
</evidence>
<evidence type="ECO:0000256" key="1">
    <source>
        <dbReference type="ARBA" id="ARBA00001947"/>
    </source>
</evidence>
<name>X0RZU4_9ZZZZ</name>
<evidence type="ECO:0000256" key="10">
    <source>
        <dbReference type="ARBA" id="ARBA00023098"/>
    </source>
</evidence>
<comment type="catalytic activity">
    <reaction evidence="12">
        <text>a UDP-3-O-[(3R)-3-hydroxyacyl]-N-acetyl-alpha-D-glucosamine + H2O = a UDP-3-O-[(3R)-3-hydroxyacyl]-alpha-D-glucosamine + acetate</text>
        <dbReference type="Rhea" id="RHEA:67816"/>
        <dbReference type="ChEBI" id="CHEBI:15377"/>
        <dbReference type="ChEBI" id="CHEBI:30089"/>
        <dbReference type="ChEBI" id="CHEBI:137740"/>
        <dbReference type="ChEBI" id="CHEBI:173225"/>
        <dbReference type="EC" id="3.5.1.108"/>
    </reaction>
</comment>
<keyword evidence="6" id="KW-0441">Lipid A biosynthesis</keyword>
<organism evidence="14">
    <name type="scientific">marine sediment metagenome</name>
    <dbReference type="NCBI Taxonomy" id="412755"/>
    <lineage>
        <taxon>unclassified sequences</taxon>
        <taxon>metagenomes</taxon>
        <taxon>ecological metagenomes</taxon>
    </lineage>
</organism>
<evidence type="ECO:0000313" key="14">
    <source>
        <dbReference type="EMBL" id="GAF74313.1"/>
    </source>
</evidence>
<gene>
    <name evidence="14" type="ORF">S01H1_17711</name>
</gene>
<dbReference type="InterPro" id="IPR004463">
    <property type="entry name" value="UDP-acyl_GlcNac_deAcase"/>
</dbReference>
<evidence type="ECO:0000256" key="8">
    <source>
        <dbReference type="ARBA" id="ARBA00022801"/>
    </source>
</evidence>
<evidence type="ECO:0000256" key="7">
    <source>
        <dbReference type="ARBA" id="ARBA00022723"/>
    </source>
</evidence>
<keyword evidence="11" id="KW-0456">Lyase</keyword>
<dbReference type="UniPathway" id="UPA00359">
    <property type="reaction ID" value="UER00478"/>
</dbReference>
<keyword evidence="9" id="KW-0862">Zinc</keyword>
<keyword evidence="5" id="KW-0444">Lipid biosynthesis</keyword>
<evidence type="ECO:0000256" key="6">
    <source>
        <dbReference type="ARBA" id="ARBA00022556"/>
    </source>
</evidence>
<dbReference type="GO" id="GO:0009245">
    <property type="term" value="P:lipid A biosynthetic process"/>
    <property type="evidence" value="ECO:0007669"/>
    <property type="project" value="UniProtKB-KW"/>
</dbReference>
<keyword evidence="10" id="KW-0443">Lipid metabolism</keyword>
<feature type="non-terminal residue" evidence="14">
    <location>
        <position position="1"/>
    </location>
</feature>
<proteinExistence type="predicted"/>
<dbReference type="GO" id="GO:0016020">
    <property type="term" value="C:membrane"/>
    <property type="evidence" value="ECO:0007669"/>
    <property type="project" value="GOC"/>
</dbReference>
<dbReference type="InterPro" id="IPR020568">
    <property type="entry name" value="Ribosomal_Su5_D2-typ_SF"/>
</dbReference>
<evidence type="ECO:0000256" key="9">
    <source>
        <dbReference type="ARBA" id="ARBA00022833"/>
    </source>
</evidence>
<protein>
    <submittedName>
        <fullName evidence="14">Uncharacterized protein</fullName>
    </submittedName>
</protein>
<accession>X0RZU4</accession>
<feature type="non-terminal residue" evidence="14">
    <location>
        <position position="342"/>
    </location>
</feature>
<dbReference type="Gene3D" id="3.30.1700.10">
    <property type="entry name" value="lpxc deacetylase, domain 2"/>
    <property type="match status" value="1"/>
</dbReference>
<dbReference type="InterPro" id="IPR010084">
    <property type="entry name" value="FabZ"/>
</dbReference>
<dbReference type="Pfam" id="PF03331">
    <property type="entry name" value="LpxC"/>
    <property type="match status" value="1"/>
</dbReference>
<dbReference type="Gene3D" id="3.30.230.20">
    <property type="entry name" value="lpxc deacetylase, domain 1"/>
    <property type="match status" value="1"/>
</dbReference>
<comment type="subcellular location">
    <subcellularLocation>
        <location evidence="2">Cytoplasm</location>
    </subcellularLocation>
</comment>
<dbReference type="InterPro" id="IPR015870">
    <property type="entry name" value="UDP-acyl_N-AcGlcN_deAcase_N"/>
</dbReference>
<dbReference type="EMBL" id="BARS01009414">
    <property type="protein sequence ID" value="GAF74313.1"/>
    <property type="molecule type" value="Genomic_DNA"/>
</dbReference>
<evidence type="ECO:0000256" key="5">
    <source>
        <dbReference type="ARBA" id="ARBA00022516"/>
    </source>
</evidence>
<dbReference type="CDD" id="cd01288">
    <property type="entry name" value="FabZ"/>
    <property type="match status" value="1"/>
</dbReference>
<dbReference type="Gene3D" id="3.10.129.10">
    <property type="entry name" value="Hotdog Thioesterase"/>
    <property type="match status" value="1"/>
</dbReference>
<comment type="cofactor">
    <cofactor evidence="1">
        <name>Zn(2+)</name>
        <dbReference type="ChEBI" id="CHEBI:29105"/>
    </cofactor>
</comment>
<evidence type="ECO:0000256" key="11">
    <source>
        <dbReference type="ARBA" id="ARBA00023239"/>
    </source>
</evidence>
<dbReference type="GO" id="GO:0005737">
    <property type="term" value="C:cytoplasm"/>
    <property type="evidence" value="ECO:0007669"/>
    <property type="project" value="UniProtKB-SubCell"/>
</dbReference>
<comment type="pathway">
    <text evidence="3">Glycolipid biosynthesis; lipid IV(A) biosynthesis; lipid IV(A) from (3R)-3-hydroxytetradecanoyl-[acyl-carrier-protein] and UDP-N-acetyl-alpha-D-glucosamine: step 2/6.</text>
</comment>
<dbReference type="NCBIfam" id="TIGR01750">
    <property type="entry name" value="fabZ"/>
    <property type="match status" value="1"/>
</dbReference>
<dbReference type="SUPFAM" id="SSF54211">
    <property type="entry name" value="Ribosomal protein S5 domain 2-like"/>
    <property type="match status" value="2"/>
</dbReference>
<keyword evidence="7" id="KW-0479">Metal-binding</keyword>
<dbReference type="GO" id="GO:0016836">
    <property type="term" value="F:hydro-lyase activity"/>
    <property type="evidence" value="ECO:0007669"/>
    <property type="project" value="InterPro"/>
</dbReference>
<dbReference type="FunFam" id="3.10.129.10:FF:000001">
    <property type="entry name" value="3-hydroxyacyl-[acyl-carrier-protein] dehydratase FabZ"/>
    <property type="match status" value="1"/>
</dbReference>
<dbReference type="PANTHER" id="PTHR33694">
    <property type="entry name" value="UDP-3-O-ACYL-N-ACETYLGLUCOSAMINE DEACETYLASE 1, MITOCHONDRIAL-RELATED"/>
    <property type="match status" value="1"/>
</dbReference>
<sequence>IHTVEHLLSALFGLGIDNIVIEATAEEVPALDGAASGFCKLLKAAGIVELDGHKRDFTVRQPLWMKEGDAFLAVFPEDNFKISYTLSYPEISLDQYLSLTVTPETFMKKLAPCKTFCLENEVDKLRSQGLGKGATQDNTIVVGRKSIIKGKTTFPDEFARHKALDLIGDFCLLSPSIKAHVVAIKSGHPLNIKLLQRLNEMNRKYELAGSGSGKEQNPGSITPLFDIEKIMQILPHRYPFLLVDRVLEFKEGKRIVGVKNVTINEHFFTGHFPGRPIMPGVLIIESMAQTAGILMLSGQKNRGKLAYFMSMDKVKFRKTVVPGDQLLLKIDVIRIKSRIIQV</sequence>
<dbReference type="NCBIfam" id="NF000582">
    <property type="entry name" value="PRK00006.1"/>
    <property type="match status" value="1"/>
</dbReference>
<dbReference type="PANTHER" id="PTHR33694:SF1">
    <property type="entry name" value="UDP-3-O-ACYL-N-ACETYLGLUCOSAMINE DEACETYLASE 1, MITOCHONDRIAL-RELATED"/>
    <property type="match status" value="1"/>
</dbReference>
<keyword evidence="8" id="KW-0378">Hydrolase</keyword>
<evidence type="ECO:0000256" key="3">
    <source>
        <dbReference type="ARBA" id="ARBA00005002"/>
    </source>
</evidence>
<evidence type="ECO:0000256" key="2">
    <source>
        <dbReference type="ARBA" id="ARBA00004496"/>
    </source>
</evidence>
<dbReference type="SUPFAM" id="SSF54637">
    <property type="entry name" value="Thioesterase/thiol ester dehydrase-isomerase"/>
    <property type="match status" value="1"/>
</dbReference>
<dbReference type="GO" id="GO:0046872">
    <property type="term" value="F:metal ion binding"/>
    <property type="evidence" value="ECO:0007669"/>
    <property type="project" value="UniProtKB-KW"/>
</dbReference>
<dbReference type="InterPro" id="IPR011334">
    <property type="entry name" value="UDP-acyl_GlcNac_deAcase_C"/>
</dbReference>
<dbReference type="AlphaFoldDB" id="X0RZU4"/>
<reference evidence="14" key="1">
    <citation type="journal article" date="2014" name="Front. Microbiol.">
        <title>High frequency of phylogenetically diverse reductive dehalogenase-homologous genes in deep subseafloor sedimentary metagenomes.</title>
        <authorList>
            <person name="Kawai M."/>
            <person name="Futagami T."/>
            <person name="Toyoda A."/>
            <person name="Takaki Y."/>
            <person name="Nishi S."/>
            <person name="Hori S."/>
            <person name="Arai W."/>
            <person name="Tsubouchi T."/>
            <person name="Morono Y."/>
            <person name="Uchiyama I."/>
            <person name="Ito T."/>
            <person name="Fujiyama A."/>
            <person name="Inagaki F."/>
            <person name="Takami H."/>
        </authorList>
    </citation>
    <scope>NUCLEOTIDE SEQUENCE</scope>
    <source>
        <strain evidence="14">Expedition CK06-06</strain>
    </source>
</reference>
<keyword evidence="4" id="KW-0963">Cytoplasm</keyword>
<evidence type="ECO:0000256" key="12">
    <source>
        <dbReference type="ARBA" id="ARBA00024535"/>
    </source>
</evidence>
<dbReference type="InterPro" id="IPR029069">
    <property type="entry name" value="HotDog_dom_sf"/>
</dbReference>
<comment type="caution">
    <text evidence="14">The sequence shown here is derived from an EMBL/GenBank/DDBJ whole genome shotgun (WGS) entry which is preliminary data.</text>
</comment>